<feature type="transmembrane region" description="Helical" evidence="2">
    <location>
        <begin position="52"/>
        <end position="73"/>
    </location>
</feature>
<comment type="caution">
    <text evidence="3">The sequence shown here is derived from an EMBL/GenBank/DDBJ whole genome shotgun (WGS) entry which is preliminary data.</text>
</comment>
<feature type="transmembrane region" description="Helical" evidence="2">
    <location>
        <begin position="6"/>
        <end position="25"/>
    </location>
</feature>
<reference evidence="3" key="2">
    <citation type="submission" date="2021-04" db="EMBL/GenBank/DDBJ databases">
        <authorList>
            <person name="Gilroy R."/>
        </authorList>
    </citation>
    <scope>NUCLEOTIDE SEQUENCE</scope>
    <source>
        <strain evidence="3">ChiGjej4B4-7305</strain>
    </source>
</reference>
<accession>A0A9D2ED55</accession>
<evidence type="ECO:0000313" key="4">
    <source>
        <dbReference type="Proteomes" id="UP000824037"/>
    </source>
</evidence>
<dbReference type="Proteomes" id="UP000824037">
    <property type="component" value="Unassembled WGS sequence"/>
</dbReference>
<name>A0A9D2ED55_9MICO</name>
<keyword evidence="2" id="KW-1133">Transmembrane helix</keyword>
<keyword evidence="2" id="KW-0812">Transmembrane</keyword>
<evidence type="ECO:0000313" key="3">
    <source>
        <dbReference type="EMBL" id="HIZ35298.1"/>
    </source>
</evidence>
<sequence length="153" mass="16494">MSEREVGTLVLLAAGLAVLGATAWARRGGSYRARSWMYNPPPPSHSLHDERVVIFGGPTSGFGLLAFGGILLPPESFGGLVPEEVAGLASLAGVALLPLLLVPLAWWVLGFIRIPDAFYPRWAREVLDDRRRYPQISPDQPPHPKDRPGPGPG</sequence>
<gene>
    <name evidence="3" type="ORF">H9815_05935</name>
</gene>
<reference evidence="3" key="1">
    <citation type="journal article" date="2021" name="PeerJ">
        <title>Extensive microbial diversity within the chicken gut microbiome revealed by metagenomics and culture.</title>
        <authorList>
            <person name="Gilroy R."/>
            <person name="Ravi A."/>
            <person name="Getino M."/>
            <person name="Pursley I."/>
            <person name="Horton D.L."/>
            <person name="Alikhan N.F."/>
            <person name="Baker D."/>
            <person name="Gharbi K."/>
            <person name="Hall N."/>
            <person name="Watson M."/>
            <person name="Adriaenssens E.M."/>
            <person name="Foster-Nyarko E."/>
            <person name="Jarju S."/>
            <person name="Secka A."/>
            <person name="Antonio M."/>
            <person name="Oren A."/>
            <person name="Chaudhuri R.R."/>
            <person name="La Ragione R."/>
            <person name="Hildebrand F."/>
            <person name="Pallen M.J."/>
        </authorList>
    </citation>
    <scope>NUCLEOTIDE SEQUENCE</scope>
    <source>
        <strain evidence="3">ChiGjej4B4-7305</strain>
    </source>
</reference>
<evidence type="ECO:0000256" key="1">
    <source>
        <dbReference type="SAM" id="MobiDB-lite"/>
    </source>
</evidence>
<protein>
    <submittedName>
        <fullName evidence="3">Uncharacterized protein</fullName>
    </submittedName>
</protein>
<feature type="region of interest" description="Disordered" evidence="1">
    <location>
        <begin position="132"/>
        <end position="153"/>
    </location>
</feature>
<evidence type="ECO:0000256" key="2">
    <source>
        <dbReference type="SAM" id="Phobius"/>
    </source>
</evidence>
<dbReference type="AlphaFoldDB" id="A0A9D2ED55"/>
<feature type="transmembrane region" description="Helical" evidence="2">
    <location>
        <begin position="85"/>
        <end position="112"/>
    </location>
</feature>
<proteinExistence type="predicted"/>
<dbReference type="EMBL" id="DXBY01000096">
    <property type="protein sequence ID" value="HIZ35298.1"/>
    <property type="molecule type" value="Genomic_DNA"/>
</dbReference>
<keyword evidence="2" id="KW-0472">Membrane</keyword>
<feature type="compositionally biased region" description="Basic and acidic residues" evidence="1">
    <location>
        <begin position="142"/>
        <end position="153"/>
    </location>
</feature>
<organism evidence="3 4">
    <name type="scientific">Candidatus Ruania gallistercoris</name>
    <dbReference type="NCBI Taxonomy" id="2838746"/>
    <lineage>
        <taxon>Bacteria</taxon>
        <taxon>Bacillati</taxon>
        <taxon>Actinomycetota</taxon>
        <taxon>Actinomycetes</taxon>
        <taxon>Micrococcales</taxon>
        <taxon>Ruaniaceae</taxon>
        <taxon>Ruania</taxon>
    </lineage>
</organism>